<evidence type="ECO:0000256" key="5">
    <source>
        <dbReference type="ARBA" id="ARBA00023163"/>
    </source>
</evidence>
<dbReference type="EMBL" id="JAUJFL010000001">
    <property type="protein sequence ID" value="KAK2614812.1"/>
    <property type="molecule type" value="Genomic_DNA"/>
</dbReference>
<keyword evidence="1" id="KW-0479">Metal-binding</keyword>
<evidence type="ECO:0000313" key="10">
    <source>
        <dbReference type="Proteomes" id="UP001265746"/>
    </source>
</evidence>
<evidence type="ECO:0000256" key="7">
    <source>
        <dbReference type="SAM" id="MobiDB-lite"/>
    </source>
</evidence>
<keyword evidence="5" id="KW-0804">Transcription</keyword>
<dbReference type="SMART" id="SM00066">
    <property type="entry name" value="GAL4"/>
    <property type="match status" value="1"/>
</dbReference>
<evidence type="ECO:0000256" key="1">
    <source>
        <dbReference type="ARBA" id="ARBA00022723"/>
    </source>
</evidence>
<dbReference type="Pfam" id="PF00172">
    <property type="entry name" value="Zn_clus"/>
    <property type="match status" value="1"/>
</dbReference>
<dbReference type="InterPro" id="IPR001138">
    <property type="entry name" value="Zn2Cys6_DnaBD"/>
</dbReference>
<dbReference type="Gene3D" id="4.10.240.10">
    <property type="entry name" value="Zn(2)-C6 fungal-type DNA-binding domain"/>
    <property type="match status" value="1"/>
</dbReference>
<dbReference type="PROSITE" id="PS00463">
    <property type="entry name" value="ZN2_CY6_FUNGAL_1"/>
    <property type="match status" value="1"/>
</dbReference>
<name>A0AAD9SSD3_PHOAM</name>
<dbReference type="PANTHER" id="PTHR31944:SF131">
    <property type="entry name" value="HEME-RESPONSIVE ZINC FINGER TRANSCRIPTION FACTOR HAP1"/>
    <property type="match status" value="1"/>
</dbReference>
<reference evidence="9" key="1">
    <citation type="submission" date="2023-06" db="EMBL/GenBank/DDBJ databases">
        <authorList>
            <person name="Noh H."/>
        </authorList>
    </citation>
    <scope>NUCLEOTIDE SEQUENCE</scope>
    <source>
        <strain evidence="9">DUCC20226</strain>
    </source>
</reference>
<evidence type="ECO:0000256" key="6">
    <source>
        <dbReference type="ARBA" id="ARBA00023242"/>
    </source>
</evidence>
<comment type="caution">
    <text evidence="9">The sequence shown here is derived from an EMBL/GenBank/DDBJ whole genome shotgun (WGS) entry which is preliminary data.</text>
</comment>
<dbReference type="GO" id="GO:0001228">
    <property type="term" value="F:DNA-binding transcription activator activity, RNA polymerase II-specific"/>
    <property type="evidence" value="ECO:0007669"/>
    <property type="project" value="TreeGrafter"/>
</dbReference>
<keyword evidence="10" id="KW-1185">Reference proteome</keyword>
<keyword evidence="3" id="KW-0805">Transcription regulation</keyword>
<dbReference type="GO" id="GO:0005634">
    <property type="term" value="C:nucleus"/>
    <property type="evidence" value="ECO:0007669"/>
    <property type="project" value="TreeGrafter"/>
</dbReference>
<evidence type="ECO:0000256" key="4">
    <source>
        <dbReference type="ARBA" id="ARBA00023125"/>
    </source>
</evidence>
<evidence type="ECO:0000313" key="9">
    <source>
        <dbReference type="EMBL" id="KAK2614812.1"/>
    </source>
</evidence>
<keyword evidence="6" id="KW-0539">Nucleus</keyword>
<dbReference type="CDD" id="cd12148">
    <property type="entry name" value="fungal_TF_MHR"/>
    <property type="match status" value="1"/>
</dbReference>
<dbReference type="PANTHER" id="PTHR31944">
    <property type="entry name" value="HEME-RESPONSIVE ZINC FINGER TRANSCRIPTION FACTOR HAP1"/>
    <property type="match status" value="1"/>
</dbReference>
<sequence>MENTPPEKRRRRPPLACIACRRRKVRCDRKLPCQNCVRARRAASCSYVSDDRVEPREGTEGFEDGINGRHPQRDALSSVPFFTSTTCNSNSSPEQLAERVKLLEQQLGQVINTHNGRGTARLELPSAHFNNANFNPPTASQFLGQEHWQVKGLGRAEIGVPKARYSRDIQGPNREEEVSNTEEDPSTAGNVNAILAKSRYLGNSHWIHGVTLFPRLMLFLESLKSDKDSEGYKAVAQSKILGRQIKAMRVPQILSLEFGNYIPSRKLADELVETYLRTYETMFRVLHIPSFRLEYGRYWQNPKGARQAFVIQLQLCMAIGAVLQDDQFSLRKLAVRWVYEARFWLLQPSEKSRMNLSGLQVYCLVHLARDVVGVGSDLVWASAGSMMRMAIYIGLHRDPSRLPKMSLLAAETRRRVWNTVLEILLQSSMDSGGPPLIAMSDYDTKPPSNYNDEDLLRDTTDAEIPQPKPLNTFTDTSVQIGLARTFKVRVEIASYLNDFRSVTSYDKSLAINSELTAASRSLDALLRAYKTQDPGPSQFQLRAVEHLIQRYFLAIHLPWLGLAKDDPRYFFSRRLCVEAGLRHHRVAKTYKPDDPSERHSQPDDFGRLLICGSGSVRFIGTQCLLAATLEFVWELDERLEGARSLDFNTTGSNSTPSTASNSGVGMGYMGPMVDESEMLDVLRYTVTWMRARIKAGEVNVKGFLFATAVLAEAEGLTNDSSEEELKDVVRQACLKSAREALDLLKEMHTALSTDNSTFGVAEANMSASMNTEAYGPQVSGTEDAFNGMEDVELSSDWDWDILNPSYDLNFNINLGGMDLIFNNLY</sequence>
<dbReference type="GO" id="GO:0008270">
    <property type="term" value="F:zinc ion binding"/>
    <property type="evidence" value="ECO:0007669"/>
    <property type="project" value="InterPro"/>
</dbReference>
<dbReference type="SUPFAM" id="SSF57701">
    <property type="entry name" value="Zn2/Cys6 DNA-binding domain"/>
    <property type="match status" value="1"/>
</dbReference>
<keyword evidence="2" id="KW-0862">Zinc</keyword>
<keyword evidence="4" id="KW-0238">DNA-binding</keyword>
<evidence type="ECO:0000259" key="8">
    <source>
        <dbReference type="PROSITE" id="PS50048"/>
    </source>
</evidence>
<accession>A0AAD9SSD3</accession>
<feature type="domain" description="Zn(2)-C6 fungal-type" evidence="8">
    <location>
        <begin position="16"/>
        <end position="47"/>
    </location>
</feature>
<evidence type="ECO:0000256" key="2">
    <source>
        <dbReference type="ARBA" id="ARBA00022833"/>
    </source>
</evidence>
<dbReference type="AlphaFoldDB" id="A0AAD9SSD3"/>
<dbReference type="CDD" id="cd00067">
    <property type="entry name" value="GAL4"/>
    <property type="match status" value="1"/>
</dbReference>
<dbReference type="Pfam" id="PF04082">
    <property type="entry name" value="Fungal_trans"/>
    <property type="match status" value="1"/>
</dbReference>
<protein>
    <recommendedName>
        <fullName evidence="8">Zn(2)-C6 fungal-type domain-containing protein</fullName>
    </recommendedName>
</protein>
<dbReference type="Proteomes" id="UP001265746">
    <property type="component" value="Unassembled WGS sequence"/>
</dbReference>
<evidence type="ECO:0000256" key="3">
    <source>
        <dbReference type="ARBA" id="ARBA00023015"/>
    </source>
</evidence>
<dbReference type="PROSITE" id="PS50048">
    <property type="entry name" value="ZN2_CY6_FUNGAL_2"/>
    <property type="match status" value="1"/>
</dbReference>
<gene>
    <name evidence="9" type="ORF">N8I77_001611</name>
</gene>
<dbReference type="InterPro" id="IPR051430">
    <property type="entry name" value="Fungal_TF_Env_Response"/>
</dbReference>
<dbReference type="InterPro" id="IPR036864">
    <property type="entry name" value="Zn2-C6_fun-type_DNA-bd_sf"/>
</dbReference>
<dbReference type="SMART" id="SM00906">
    <property type="entry name" value="Fungal_trans"/>
    <property type="match status" value="1"/>
</dbReference>
<proteinExistence type="predicted"/>
<organism evidence="9 10">
    <name type="scientific">Phomopsis amygdali</name>
    <name type="common">Fusicoccum amygdali</name>
    <dbReference type="NCBI Taxonomy" id="1214568"/>
    <lineage>
        <taxon>Eukaryota</taxon>
        <taxon>Fungi</taxon>
        <taxon>Dikarya</taxon>
        <taxon>Ascomycota</taxon>
        <taxon>Pezizomycotina</taxon>
        <taxon>Sordariomycetes</taxon>
        <taxon>Sordariomycetidae</taxon>
        <taxon>Diaporthales</taxon>
        <taxon>Diaporthaceae</taxon>
        <taxon>Diaporthe</taxon>
    </lineage>
</organism>
<dbReference type="InterPro" id="IPR007219">
    <property type="entry name" value="XnlR_reg_dom"/>
</dbReference>
<dbReference type="GO" id="GO:0000978">
    <property type="term" value="F:RNA polymerase II cis-regulatory region sequence-specific DNA binding"/>
    <property type="evidence" value="ECO:0007669"/>
    <property type="project" value="TreeGrafter"/>
</dbReference>
<dbReference type="GO" id="GO:0006351">
    <property type="term" value="P:DNA-templated transcription"/>
    <property type="evidence" value="ECO:0007669"/>
    <property type="project" value="InterPro"/>
</dbReference>
<feature type="region of interest" description="Disordered" evidence="7">
    <location>
        <begin position="167"/>
        <end position="188"/>
    </location>
</feature>